<dbReference type="AlphaFoldDB" id="A0A2S2QKX2"/>
<sequence length="104" mass="12085">MLKSAFDKNKVRLYKYRPTFPIKRPDVQRAAPNLYDVKYKLVQPSVPSWSMKKLITNTSKVNTFAGPANYHVQNDNISHKINLKMKTDKRLMVSRAPFNSSSKR</sequence>
<accession>A0A2S2QKX2</accession>
<dbReference type="EMBL" id="GGMS01008987">
    <property type="protein sequence ID" value="MBY78190.1"/>
    <property type="molecule type" value="Transcribed_RNA"/>
</dbReference>
<proteinExistence type="predicted"/>
<evidence type="ECO:0000313" key="1">
    <source>
        <dbReference type="EMBL" id="MBY78190.1"/>
    </source>
</evidence>
<reference evidence="1" key="1">
    <citation type="submission" date="2018-04" db="EMBL/GenBank/DDBJ databases">
        <title>Transcriptome assembly of Sipha flava.</title>
        <authorList>
            <person name="Scully E.D."/>
            <person name="Geib S.M."/>
            <person name="Palmer N.A."/>
            <person name="Koch K."/>
            <person name="Bradshaw J."/>
            <person name="Heng-Moss T."/>
            <person name="Sarath G."/>
        </authorList>
    </citation>
    <scope>NUCLEOTIDE SEQUENCE</scope>
</reference>
<protein>
    <submittedName>
        <fullName evidence="1">Uncharacterized protein</fullName>
    </submittedName>
</protein>
<name>A0A2S2QKX2_9HEMI</name>
<organism evidence="1">
    <name type="scientific">Sipha flava</name>
    <name type="common">yellow sugarcane aphid</name>
    <dbReference type="NCBI Taxonomy" id="143950"/>
    <lineage>
        <taxon>Eukaryota</taxon>
        <taxon>Metazoa</taxon>
        <taxon>Ecdysozoa</taxon>
        <taxon>Arthropoda</taxon>
        <taxon>Hexapoda</taxon>
        <taxon>Insecta</taxon>
        <taxon>Pterygota</taxon>
        <taxon>Neoptera</taxon>
        <taxon>Paraneoptera</taxon>
        <taxon>Hemiptera</taxon>
        <taxon>Sternorrhyncha</taxon>
        <taxon>Aphidomorpha</taxon>
        <taxon>Aphidoidea</taxon>
        <taxon>Aphididae</taxon>
        <taxon>Sipha</taxon>
    </lineage>
</organism>
<gene>
    <name evidence="1" type="ORF">g.184176</name>
</gene>